<reference evidence="1" key="1">
    <citation type="submission" date="2023-11" db="EMBL/GenBank/DDBJ databases">
        <title>The genome sequences of three competitors of mushroom-forming fungi.</title>
        <authorList>
            <person name="Beijen E."/>
            <person name="Ohm R.A."/>
        </authorList>
    </citation>
    <scope>NUCLEOTIDE SEQUENCE</scope>
    <source>
        <strain evidence="1">CBS 100526</strain>
    </source>
</reference>
<gene>
    <name evidence="1" type="ORF">Triagg1_297</name>
</gene>
<dbReference type="AlphaFoldDB" id="A0AAE1ILY6"/>
<sequence>MEKTTVLPAYASEVVQNRLEVRALYLSSWGLAHLRRASSLRLQKLIKLVLILFCASFQHPVIGRQSAQQLSRVAIDAASPQNVWRRCGLAAVRGRATTNFSSCAQSLACKEPSPISHEAPEPGAAEIRKRVARILRRILAQPRPLSSAASPISNIIPAPLDGGVGF</sequence>
<name>A0AAE1ILY6_9HYPO</name>
<keyword evidence="2" id="KW-1185">Reference proteome</keyword>
<organism evidence="1 2">
    <name type="scientific">Trichoderma aggressivum f. europaeum</name>
    <dbReference type="NCBI Taxonomy" id="173218"/>
    <lineage>
        <taxon>Eukaryota</taxon>
        <taxon>Fungi</taxon>
        <taxon>Dikarya</taxon>
        <taxon>Ascomycota</taxon>
        <taxon>Pezizomycotina</taxon>
        <taxon>Sordariomycetes</taxon>
        <taxon>Hypocreomycetidae</taxon>
        <taxon>Hypocreales</taxon>
        <taxon>Hypocreaceae</taxon>
        <taxon>Trichoderma</taxon>
    </lineage>
</organism>
<proteinExistence type="predicted"/>
<comment type="caution">
    <text evidence="1">The sequence shown here is derived from an EMBL/GenBank/DDBJ whole genome shotgun (WGS) entry which is preliminary data.</text>
</comment>
<accession>A0AAE1ILY6</accession>
<dbReference type="GeneID" id="87917114"/>
<dbReference type="RefSeq" id="XP_062760647.1">
    <property type="nucleotide sequence ID" value="XM_062897975.1"/>
</dbReference>
<evidence type="ECO:0000313" key="2">
    <source>
        <dbReference type="Proteomes" id="UP001273209"/>
    </source>
</evidence>
<evidence type="ECO:0000313" key="1">
    <source>
        <dbReference type="EMBL" id="KAK4085307.1"/>
    </source>
</evidence>
<dbReference type="EMBL" id="JAWRVG010000001">
    <property type="protein sequence ID" value="KAK4085307.1"/>
    <property type="molecule type" value="Genomic_DNA"/>
</dbReference>
<protein>
    <submittedName>
        <fullName evidence="1">Uncharacterized protein</fullName>
    </submittedName>
</protein>
<dbReference type="Proteomes" id="UP001273209">
    <property type="component" value="Unassembled WGS sequence"/>
</dbReference>